<keyword evidence="2" id="KW-1185">Reference proteome</keyword>
<gene>
    <name evidence="1" type="ORF">PHYBLDRAFT_64684</name>
</gene>
<evidence type="ECO:0000313" key="1">
    <source>
        <dbReference type="EMBL" id="OAD73729.1"/>
    </source>
</evidence>
<dbReference type="Proteomes" id="UP000077315">
    <property type="component" value="Unassembled WGS sequence"/>
</dbReference>
<proteinExistence type="predicted"/>
<dbReference type="AlphaFoldDB" id="A0A167MRW6"/>
<sequence>MLGILRNKPIPKTFSLQKYIDYLDYVKSHLQPYFEFYKSDTAKKSFHLYQSRQREQNKMSNILIYCGRKPLDSKYTKSKISIIVFGNGMHGDAWDEKEILGELKIPPRGFDFCVYGLISVVACQSCVMIWSHNPNAAKNIKVVSASLLCGGDPPIPFCHPRQN</sequence>
<dbReference type="VEuPathDB" id="FungiDB:PHYBLDRAFT_64684"/>
<name>A0A167MRW6_PHYB8</name>
<accession>A0A167MRW6</accession>
<dbReference type="EMBL" id="KV440980">
    <property type="protein sequence ID" value="OAD73729.1"/>
    <property type="molecule type" value="Genomic_DNA"/>
</dbReference>
<reference evidence="2" key="1">
    <citation type="submission" date="2015-06" db="EMBL/GenBank/DDBJ databases">
        <title>Expansion of signal transduction pathways in fungi by whole-genome duplication.</title>
        <authorList>
            <consortium name="DOE Joint Genome Institute"/>
            <person name="Corrochano L.M."/>
            <person name="Kuo A."/>
            <person name="Marcet-Houben M."/>
            <person name="Polaino S."/>
            <person name="Salamov A."/>
            <person name="Villalobos J.M."/>
            <person name="Alvarez M.I."/>
            <person name="Avalos J."/>
            <person name="Benito E.P."/>
            <person name="Benoit I."/>
            <person name="Burger G."/>
            <person name="Camino L.P."/>
            <person name="Canovas D."/>
            <person name="Cerda-Olmedo E."/>
            <person name="Cheng J.-F."/>
            <person name="Dominguez A."/>
            <person name="Elias M."/>
            <person name="Eslava A.P."/>
            <person name="Glaser F."/>
            <person name="Grimwood J."/>
            <person name="Gutierrez G."/>
            <person name="Heitman J."/>
            <person name="Henrissat B."/>
            <person name="Iturriaga E.A."/>
            <person name="Lang B.F."/>
            <person name="Lavin J.L."/>
            <person name="Lee S."/>
            <person name="Li W."/>
            <person name="Lindquist E."/>
            <person name="Lopez-Garcia S."/>
            <person name="Luque E.M."/>
            <person name="Marcos A.T."/>
            <person name="Martin J."/>
            <person name="McCluskey K."/>
            <person name="Medina H.R."/>
            <person name="Miralles-Duran A."/>
            <person name="Miyazaki A."/>
            <person name="Munoz-Torres E."/>
            <person name="Oguiza J.A."/>
            <person name="Ohm R."/>
            <person name="Olmedo M."/>
            <person name="Orejas M."/>
            <person name="Ortiz-Castellanos L."/>
            <person name="Pisabarro A.G."/>
            <person name="Rodriguez-Romero J."/>
            <person name="Ruiz-Herrera J."/>
            <person name="Ruiz-Vazquez R."/>
            <person name="Sanz C."/>
            <person name="Schackwitz W."/>
            <person name="Schmutz J."/>
            <person name="Shahriari M."/>
            <person name="Shelest E."/>
            <person name="Silva-Franco F."/>
            <person name="Soanes D."/>
            <person name="Syed K."/>
            <person name="Tagua V.G."/>
            <person name="Talbot N.J."/>
            <person name="Thon M."/>
            <person name="De vries R.P."/>
            <person name="Wiebenga A."/>
            <person name="Yadav J.S."/>
            <person name="Braun E.L."/>
            <person name="Baker S."/>
            <person name="Garre V."/>
            <person name="Horwitz B."/>
            <person name="Torres-Martinez S."/>
            <person name="Idnurm A."/>
            <person name="Herrera-Estrella A."/>
            <person name="Gabaldon T."/>
            <person name="Grigoriev I.V."/>
        </authorList>
    </citation>
    <scope>NUCLEOTIDE SEQUENCE [LARGE SCALE GENOMIC DNA]</scope>
    <source>
        <strain evidence="2">NRRL 1555(-)</strain>
    </source>
</reference>
<dbReference type="RefSeq" id="XP_018291769.1">
    <property type="nucleotide sequence ID" value="XM_018441337.1"/>
</dbReference>
<protein>
    <submittedName>
        <fullName evidence="1">Uncharacterized protein</fullName>
    </submittedName>
</protein>
<dbReference type="GeneID" id="29002243"/>
<evidence type="ECO:0000313" key="2">
    <source>
        <dbReference type="Proteomes" id="UP000077315"/>
    </source>
</evidence>
<organism evidence="1 2">
    <name type="scientific">Phycomyces blakesleeanus (strain ATCC 8743b / DSM 1359 / FGSC 10004 / NBRC 33097 / NRRL 1555)</name>
    <dbReference type="NCBI Taxonomy" id="763407"/>
    <lineage>
        <taxon>Eukaryota</taxon>
        <taxon>Fungi</taxon>
        <taxon>Fungi incertae sedis</taxon>
        <taxon>Mucoromycota</taxon>
        <taxon>Mucoromycotina</taxon>
        <taxon>Mucoromycetes</taxon>
        <taxon>Mucorales</taxon>
        <taxon>Phycomycetaceae</taxon>
        <taxon>Phycomyces</taxon>
    </lineage>
</organism>
<dbReference type="InParanoid" id="A0A167MRW6"/>